<comment type="caution">
    <text evidence="1">The sequence shown here is derived from an EMBL/GenBank/DDBJ whole genome shotgun (WGS) entry which is preliminary data.</text>
</comment>
<organism evidence="1 2">
    <name type="scientific">Mycena maculata</name>
    <dbReference type="NCBI Taxonomy" id="230809"/>
    <lineage>
        <taxon>Eukaryota</taxon>
        <taxon>Fungi</taxon>
        <taxon>Dikarya</taxon>
        <taxon>Basidiomycota</taxon>
        <taxon>Agaricomycotina</taxon>
        <taxon>Agaricomycetes</taxon>
        <taxon>Agaricomycetidae</taxon>
        <taxon>Agaricales</taxon>
        <taxon>Marasmiineae</taxon>
        <taxon>Mycenaceae</taxon>
        <taxon>Mycena</taxon>
    </lineage>
</organism>
<name>A0AAD7JRP1_9AGAR</name>
<sequence>MQRHIRKLEVMYMNNIFDEHLEALGLPKPKPVVVIAAETETPEEMAAVFRDLQFLELLKEGDKFGFRSDCCVFSADVTKKIDKPTGNDTVRVMCVFKIPPGLLNEEFQQKVEGFVERNVDHPANRNNLLEYTIWRQTETMDGEISASGYPPSDPTFVLFLEADNWDRIIQIAQDPEIQKMGAEARQQFGPATDSSCFGANIVTKLDKH</sequence>
<dbReference type="EMBL" id="JARJLG010000028">
    <property type="protein sequence ID" value="KAJ7768127.1"/>
    <property type="molecule type" value="Genomic_DNA"/>
</dbReference>
<evidence type="ECO:0000313" key="2">
    <source>
        <dbReference type="Proteomes" id="UP001215280"/>
    </source>
</evidence>
<dbReference type="Proteomes" id="UP001215280">
    <property type="component" value="Unassembled WGS sequence"/>
</dbReference>
<proteinExistence type="predicted"/>
<protein>
    <submittedName>
        <fullName evidence="1">Uncharacterized protein</fullName>
    </submittedName>
</protein>
<reference evidence="1" key="1">
    <citation type="submission" date="2023-03" db="EMBL/GenBank/DDBJ databases">
        <title>Massive genome expansion in bonnet fungi (Mycena s.s.) driven by repeated elements and novel gene families across ecological guilds.</title>
        <authorList>
            <consortium name="Lawrence Berkeley National Laboratory"/>
            <person name="Harder C.B."/>
            <person name="Miyauchi S."/>
            <person name="Viragh M."/>
            <person name="Kuo A."/>
            <person name="Thoen E."/>
            <person name="Andreopoulos B."/>
            <person name="Lu D."/>
            <person name="Skrede I."/>
            <person name="Drula E."/>
            <person name="Henrissat B."/>
            <person name="Morin E."/>
            <person name="Kohler A."/>
            <person name="Barry K."/>
            <person name="LaButti K."/>
            <person name="Morin E."/>
            <person name="Salamov A."/>
            <person name="Lipzen A."/>
            <person name="Mereny Z."/>
            <person name="Hegedus B."/>
            <person name="Baldrian P."/>
            <person name="Stursova M."/>
            <person name="Weitz H."/>
            <person name="Taylor A."/>
            <person name="Grigoriev I.V."/>
            <person name="Nagy L.G."/>
            <person name="Martin F."/>
            <person name="Kauserud H."/>
        </authorList>
    </citation>
    <scope>NUCLEOTIDE SEQUENCE</scope>
    <source>
        <strain evidence="1">CBHHK188m</strain>
    </source>
</reference>
<accession>A0AAD7JRP1</accession>
<dbReference type="AlphaFoldDB" id="A0AAD7JRP1"/>
<evidence type="ECO:0000313" key="1">
    <source>
        <dbReference type="EMBL" id="KAJ7768127.1"/>
    </source>
</evidence>
<keyword evidence="2" id="KW-1185">Reference proteome</keyword>
<gene>
    <name evidence="1" type="ORF">DFH07DRAFT_807857</name>
</gene>